<reference evidence="6" key="1">
    <citation type="submission" date="2016-04" db="EMBL/GenBank/DDBJ databases">
        <title>Cephalotus genome sequencing.</title>
        <authorList>
            <person name="Fukushima K."/>
            <person name="Hasebe M."/>
            <person name="Fang X."/>
        </authorList>
    </citation>
    <scope>NUCLEOTIDE SEQUENCE [LARGE SCALE GENOMIC DNA]</scope>
    <source>
        <strain evidence="6">cv. St1</strain>
    </source>
</reference>
<feature type="domain" description="Fungal lipase-type" evidence="3">
    <location>
        <begin position="386"/>
        <end position="535"/>
    </location>
</feature>
<dbReference type="FunCoup" id="A0A1Q3CRV8">
    <property type="interactions" value="1016"/>
</dbReference>
<keyword evidence="1" id="KW-0378">Hydrolase</keyword>
<dbReference type="Pfam" id="PF01764">
    <property type="entry name" value="Lipase_3"/>
    <property type="match status" value="1"/>
</dbReference>
<evidence type="ECO:0000313" key="5">
    <source>
        <dbReference type="EMBL" id="GAV82892.1"/>
    </source>
</evidence>
<evidence type="ECO:0000256" key="1">
    <source>
        <dbReference type="ARBA" id="ARBA00022801"/>
    </source>
</evidence>
<evidence type="ECO:0000259" key="3">
    <source>
        <dbReference type="Pfam" id="PF01764"/>
    </source>
</evidence>
<dbReference type="Gene3D" id="3.40.50.1820">
    <property type="entry name" value="alpha/beta hydrolase"/>
    <property type="match status" value="1"/>
</dbReference>
<comment type="caution">
    <text evidence="5">The sequence shown here is derived from an EMBL/GenBank/DDBJ whole genome shotgun (WGS) entry which is preliminary data.</text>
</comment>
<feature type="domain" description="DUF7358" evidence="4">
    <location>
        <begin position="17"/>
        <end position="246"/>
    </location>
</feature>
<feature type="transmembrane region" description="Helical" evidence="2">
    <location>
        <begin position="20"/>
        <end position="47"/>
    </location>
</feature>
<dbReference type="EMBL" id="BDDD01002743">
    <property type="protein sequence ID" value="GAV82892.1"/>
    <property type="molecule type" value="Genomic_DNA"/>
</dbReference>
<name>A0A1Q3CRV8_CEPFO</name>
<feature type="transmembrane region" description="Helical" evidence="2">
    <location>
        <begin position="111"/>
        <end position="134"/>
    </location>
</feature>
<dbReference type="InterPro" id="IPR029058">
    <property type="entry name" value="AB_hydrolase_fold"/>
</dbReference>
<dbReference type="PANTHER" id="PTHR47030:SF2">
    <property type="entry name" value="LIPASE CLASS 3 FAMILY PROTEIN"/>
    <property type="match status" value="1"/>
</dbReference>
<proteinExistence type="predicted"/>
<dbReference type="CDD" id="cd00519">
    <property type="entry name" value="Lipase_3"/>
    <property type="match status" value="1"/>
</dbReference>
<evidence type="ECO:0000313" key="6">
    <source>
        <dbReference type="Proteomes" id="UP000187406"/>
    </source>
</evidence>
<dbReference type="OrthoDB" id="438440at2759"/>
<keyword evidence="2" id="KW-0812">Transmembrane</keyword>
<dbReference type="AlphaFoldDB" id="A0A1Q3CRV8"/>
<dbReference type="STRING" id="3775.A0A1Q3CRV8"/>
<organism evidence="5 6">
    <name type="scientific">Cephalotus follicularis</name>
    <name type="common">Albany pitcher plant</name>
    <dbReference type="NCBI Taxonomy" id="3775"/>
    <lineage>
        <taxon>Eukaryota</taxon>
        <taxon>Viridiplantae</taxon>
        <taxon>Streptophyta</taxon>
        <taxon>Embryophyta</taxon>
        <taxon>Tracheophyta</taxon>
        <taxon>Spermatophyta</taxon>
        <taxon>Magnoliopsida</taxon>
        <taxon>eudicotyledons</taxon>
        <taxon>Gunneridae</taxon>
        <taxon>Pentapetalae</taxon>
        <taxon>rosids</taxon>
        <taxon>fabids</taxon>
        <taxon>Oxalidales</taxon>
        <taxon>Cephalotaceae</taxon>
        <taxon>Cephalotus</taxon>
    </lineage>
</organism>
<dbReference type="SUPFAM" id="SSF53474">
    <property type="entry name" value="alpha/beta-Hydrolases"/>
    <property type="match status" value="1"/>
</dbReference>
<evidence type="ECO:0000259" key="4">
    <source>
        <dbReference type="Pfam" id="PF24057"/>
    </source>
</evidence>
<gene>
    <name evidence="5" type="ORF">CFOL_v3_26343</name>
</gene>
<dbReference type="GO" id="GO:0006629">
    <property type="term" value="P:lipid metabolic process"/>
    <property type="evidence" value="ECO:0007669"/>
    <property type="project" value="InterPro"/>
</dbReference>
<keyword evidence="6" id="KW-1185">Reference proteome</keyword>
<keyword evidence="2" id="KW-0472">Membrane</keyword>
<dbReference type="GO" id="GO:0016787">
    <property type="term" value="F:hydrolase activity"/>
    <property type="evidence" value="ECO:0007669"/>
    <property type="project" value="UniProtKB-KW"/>
</dbReference>
<protein>
    <submittedName>
        <fullName evidence="5">Lipase_3 domain-containing protein</fullName>
    </submittedName>
</protein>
<dbReference type="InterPro" id="IPR055782">
    <property type="entry name" value="DUF7358"/>
</dbReference>
<sequence length="761" mass="85415">MNELINNQSRAMWFSGIKRLRVSTIILGLTNAAIVLIGGFLLVIGLSNCDGHQIFPFVAVSLTAVIKLVAMLQTAIAQVATANTIIHSPPEKTNVVDTVIRHQRRIRYKAWLWWTRFAIIITVLQFVGATYLMFVVAKYVSPNQTSSDCALGRVSDSDRWKRKLLFSYIILVCSVALVQCFTGSDVLRWRSFYATQDDAWKAHYKEVFDHGIREALCCLGRIKYMTVSEEDEVYSVARLLGDLVVYRASGTGHLELLAGLALMQRHSQSLKSYEGLVEAPEERLQGAAAFHKFAEAAYTGPLLDVGRHPLLFPCVWLYRQGIFTPWTRNRRPKLEGDNWWRGHAAAFLKYIDLDSSPGVLRRGRVCQEKCEAAYFIVVLHHLRSVVIAVRGTETPEDLITDGLGRACYLSASDLDGLIKQVYLYLSYWQSVESSFPHYGHSGIVEAARDLYLQIEGHPGDDIGFLSSLFGAGSECDGYSVRLVGHSLGGAIAALLGIRLYRQFPNLHVYAYGALPCVDSVVSDACSKFITSIVFDNEFSARLSVGSILRLRADAIMALSQDPETDTTLIFRLARRFLYVGKCQSGVEVKDSAKFQSETTTSDHLNHTMYVGCNDQDRDFTPWNEANRRENVVEIDDSDFINPFAADVNSSNDPVFQFMETVPRSENRSNVDPPEVFLPGLIIHLVPQQRGLNMSLLKGYGVQERTQSYKAYIVNKESFRDIVVSPSMFLDHLPWRCHHAIQKVLEARSAQNLLDHSQIVLS</sequence>
<dbReference type="InParanoid" id="A0A1Q3CRV8"/>
<dbReference type="PANTHER" id="PTHR47030">
    <property type="entry name" value="LIPASE CLASS 3 FAMILY PROTEIN"/>
    <property type="match status" value="1"/>
</dbReference>
<evidence type="ECO:0000256" key="2">
    <source>
        <dbReference type="SAM" id="Phobius"/>
    </source>
</evidence>
<feature type="transmembrane region" description="Helical" evidence="2">
    <location>
        <begin position="53"/>
        <end position="72"/>
    </location>
</feature>
<dbReference type="Proteomes" id="UP000187406">
    <property type="component" value="Unassembled WGS sequence"/>
</dbReference>
<dbReference type="Pfam" id="PF24057">
    <property type="entry name" value="DUF7358"/>
    <property type="match status" value="1"/>
</dbReference>
<keyword evidence="2" id="KW-1133">Transmembrane helix</keyword>
<accession>A0A1Q3CRV8</accession>
<dbReference type="InterPro" id="IPR002921">
    <property type="entry name" value="Fungal_lipase-type"/>
</dbReference>